<dbReference type="GO" id="GO:0045490">
    <property type="term" value="P:pectin catabolic process"/>
    <property type="evidence" value="ECO:0007669"/>
    <property type="project" value="TreeGrafter"/>
</dbReference>
<dbReference type="RefSeq" id="WP_089682240.1">
    <property type="nucleotide sequence ID" value="NZ_FNFO01000004.1"/>
</dbReference>
<keyword evidence="3 4" id="KW-0326">Glycosidase</keyword>
<dbReference type="OrthoDB" id="9768786at2"/>
<evidence type="ECO:0000256" key="1">
    <source>
        <dbReference type="ARBA" id="ARBA00010687"/>
    </source>
</evidence>
<evidence type="ECO:0000313" key="6">
    <source>
        <dbReference type="Proteomes" id="UP000198510"/>
    </source>
</evidence>
<dbReference type="PANTHER" id="PTHR34983">
    <property type="entry name" value="ARABINOGALACTAN ENDO-BETA-1,4-GALACTANASE A"/>
    <property type="match status" value="1"/>
</dbReference>
<name>A0A1G9H037_9BACT</name>
<dbReference type="Pfam" id="PF07745">
    <property type="entry name" value="Glyco_hydro_53"/>
    <property type="match status" value="1"/>
</dbReference>
<keyword evidence="2 4" id="KW-0378">Hydrolase</keyword>
<comment type="similarity">
    <text evidence="1 4">Belongs to the glycosyl hydrolase 53 family.</text>
</comment>
<evidence type="ECO:0000313" key="5">
    <source>
        <dbReference type="EMBL" id="SDL06286.1"/>
    </source>
</evidence>
<dbReference type="InterPro" id="IPR011683">
    <property type="entry name" value="Glyco_hydro_53"/>
</dbReference>
<proteinExistence type="inferred from homology"/>
<evidence type="ECO:0000256" key="4">
    <source>
        <dbReference type="RuleBase" id="RU361192"/>
    </source>
</evidence>
<dbReference type="AlphaFoldDB" id="A0A1G9H037"/>
<keyword evidence="6" id="KW-1185">Reference proteome</keyword>
<evidence type="ECO:0000256" key="2">
    <source>
        <dbReference type="ARBA" id="ARBA00022801"/>
    </source>
</evidence>
<dbReference type="EC" id="3.2.1.89" evidence="4"/>
<dbReference type="SUPFAM" id="SSF51445">
    <property type="entry name" value="(Trans)glycosidases"/>
    <property type="match status" value="1"/>
</dbReference>
<dbReference type="Proteomes" id="UP000198510">
    <property type="component" value="Unassembled WGS sequence"/>
</dbReference>
<evidence type="ECO:0000256" key="3">
    <source>
        <dbReference type="ARBA" id="ARBA00023295"/>
    </source>
</evidence>
<dbReference type="GO" id="GO:0031218">
    <property type="term" value="F:arabinogalactan endo-1,4-beta-galactosidase activity"/>
    <property type="evidence" value="ECO:0007669"/>
    <property type="project" value="UniProtKB-EC"/>
</dbReference>
<feature type="signal peptide" evidence="4">
    <location>
        <begin position="1"/>
        <end position="23"/>
    </location>
</feature>
<sequence>MHHLATFLLVVLTCLFGCTPPEAPTDPEDTLAVPTPDTTLPAVTFYQGVDLSYVNQILDHGGTYRDSGEVRSPYRIFKDHGANLARFRLWHQPTWTRDVYGSAGTQLYNDLADVTEAIRLAKAQGMAINLDFHYSDTWTDPGKNQVPAAWRDITSLDVLADSIYQYTYQTLQHLAQRGLMPEMVQIGNEINCGFYFTEAPAGLPKASVCQEPAHWQALGQLLNAGIRAVREVAKSTDVQPQILLHVADPKNITWWFDNVTTTGQVHDFDVLGFSFYPLWHSEGVQLENLGEHVARYKSKYHKQVMILETAYPWTTEGADSYSNIFGSGTPLAGYPFTKTGQAQLLREMTRQMRNGGGYGIIYWEPAWITSQMKDLWGTGSSWENATLFDFQGAPLPGMAYLKE</sequence>
<reference evidence="5 6" key="1">
    <citation type="submission" date="2016-10" db="EMBL/GenBank/DDBJ databases">
        <authorList>
            <person name="de Groot N.N."/>
        </authorList>
    </citation>
    <scope>NUCLEOTIDE SEQUENCE [LARGE SCALE GENOMIC DNA]</scope>
    <source>
        <strain evidence="5 6">DSM 25186</strain>
    </source>
</reference>
<gene>
    <name evidence="5" type="ORF">SAMN05421823_104275</name>
</gene>
<dbReference type="PANTHER" id="PTHR34983:SF2">
    <property type="entry name" value="ENDO-BETA-1,4-GALACTANASE"/>
    <property type="match status" value="1"/>
</dbReference>
<keyword evidence="4" id="KW-0732">Signal</keyword>
<dbReference type="InterPro" id="IPR017853">
    <property type="entry name" value="GH"/>
</dbReference>
<dbReference type="Gene3D" id="3.20.20.80">
    <property type="entry name" value="Glycosidases"/>
    <property type="match status" value="1"/>
</dbReference>
<dbReference type="EMBL" id="FNFO01000004">
    <property type="protein sequence ID" value="SDL06286.1"/>
    <property type="molecule type" value="Genomic_DNA"/>
</dbReference>
<feature type="chain" id="PRO_5011329863" description="Arabinogalactan endo-beta-1,4-galactanase" evidence="4">
    <location>
        <begin position="24"/>
        <end position="403"/>
    </location>
</feature>
<dbReference type="STRING" id="1075417.SAMN05421823_104275"/>
<accession>A0A1G9H037</accession>
<comment type="catalytic activity">
    <reaction evidence="4">
        <text>The enzyme specifically hydrolyzes (1-&gt;4)-beta-D-galactosidic linkages in type I arabinogalactans.</text>
        <dbReference type="EC" id="3.2.1.89"/>
    </reaction>
</comment>
<protein>
    <recommendedName>
        <fullName evidence="4">Arabinogalactan endo-beta-1,4-galactanase</fullName>
        <ecNumber evidence="4">3.2.1.89</ecNumber>
    </recommendedName>
</protein>
<organism evidence="5 6">
    <name type="scientific">Catalinimonas alkaloidigena</name>
    <dbReference type="NCBI Taxonomy" id="1075417"/>
    <lineage>
        <taxon>Bacteria</taxon>
        <taxon>Pseudomonadati</taxon>
        <taxon>Bacteroidota</taxon>
        <taxon>Cytophagia</taxon>
        <taxon>Cytophagales</taxon>
        <taxon>Catalimonadaceae</taxon>
        <taxon>Catalinimonas</taxon>
    </lineage>
</organism>
<dbReference type="GO" id="GO:0015926">
    <property type="term" value="F:glucosidase activity"/>
    <property type="evidence" value="ECO:0007669"/>
    <property type="project" value="InterPro"/>
</dbReference>